<evidence type="ECO:0000313" key="2">
    <source>
        <dbReference type="Proteomes" id="UP000828251"/>
    </source>
</evidence>
<dbReference type="EMBL" id="JAIQCV010000006">
    <property type="protein sequence ID" value="KAH1091813.1"/>
    <property type="molecule type" value="Genomic_DNA"/>
</dbReference>
<gene>
    <name evidence="1" type="ORF">J1N35_019070</name>
</gene>
<accession>A0A9D3VRX0</accession>
<reference evidence="1 2" key="1">
    <citation type="journal article" date="2021" name="Plant Biotechnol. J.">
        <title>Multi-omics assisted identification of the key and species-specific regulatory components of drought-tolerant mechanisms in Gossypium stocksii.</title>
        <authorList>
            <person name="Yu D."/>
            <person name="Ke L."/>
            <person name="Zhang D."/>
            <person name="Wu Y."/>
            <person name="Sun Y."/>
            <person name="Mei J."/>
            <person name="Sun J."/>
            <person name="Sun Y."/>
        </authorList>
    </citation>
    <scope>NUCLEOTIDE SEQUENCE [LARGE SCALE GENOMIC DNA]</scope>
    <source>
        <strain evidence="2">cv. E1</strain>
        <tissue evidence="1">Leaf</tissue>
    </source>
</reference>
<organism evidence="1 2">
    <name type="scientific">Gossypium stocksii</name>
    <dbReference type="NCBI Taxonomy" id="47602"/>
    <lineage>
        <taxon>Eukaryota</taxon>
        <taxon>Viridiplantae</taxon>
        <taxon>Streptophyta</taxon>
        <taxon>Embryophyta</taxon>
        <taxon>Tracheophyta</taxon>
        <taxon>Spermatophyta</taxon>
        <taxon>Magnoliopsida</taxon>
        <taxon>eudicotyledons</taxon>
        <taxon>Gunneridae</taxon>
        <taxon>Pentapetalae</taxon>
        <taxon>rosids</taxon>
        <taxon>malvids</taxon>
        <taxon>Malvales</taxon>
        <taxon>Malvaceae</taxon>
        <taxon>Malvoideae</taxon>
        <taxon>Gossypium</taxon>
    </lineage>
</organism>
<protein>
    <submittedName>
        <fullName evidence="1">Uncharacterized protein</fullName>
    </submittedName>
</protein>
<sequence>MLSVDPDAVHEFVFLKYLDIIPFHRLAPYYGSEDLAIGQQFPNKEACEAVIEKYSIEVSWATKLLCLNWHCISGSVRGVWKGATGEYELY</sequence>
<comment type="caution">
    <text evidence="1">The sequence shown here is derived from an EMBL/GenBank/DDBJ whole genome shotgun (WGS) entry which is preliminary data.</text>
</comment>
<proteinExistence type="predicted"/>
<dbReference type="AlphaFoldDB" id="A0A9D3VRX0"/>
<name>A0A9D3VRX0_9ROSI</name>
<keyword evidence="2" id="KW-1185">Reference proteome</keyword>
<evidence type="ECO:0000313" key="1">
    <source>
        <dbReference type="EMBL" id="KAH1091813.1"/>
    </source>
</evidence>
<dbReference type="Proteomes" id="UP000828251">
    <property type="component" value="Unassembled WGS sequence"/>
</dbReference>